<organism evidence="5 6">
    <name type="scientific">Chitinophaga filiformis</name>
    <name type="common">Myxococcus filiformis</name>
    <name type="synonym">Flexibacter filiformis</name>
    <dbReference type="NCBI Taxonomy" id="104663"/>
    <lineage>
        <taxon>Bacteria</taxon>
        <taxon>Pseudomonadati</taxon>
        <taxon>Bacteroidota</taxon>
        <taxon>Chitinophagia</taxon>
        <taxon>Chitinophagales</taxon>
        <taxon>Chitinophagaceae</taxon>
        <taxon>Chitinophaga</taxon>
    </lineage>
</organism>
<evidence type="ECO:0000256" key="1">
    <source>
        <dbReference type="ARBA" id="ARBA00023015"/>
    </source>
</evidence>
<dbReference type="RefSeq" id="WP_247812102.1">
    <property type="nucleotide sequence ID" value="NZ_CP095855.1"/>
</dbReference>
<keyword evidence="3" id="KW-0804">Transcription</keyword>
<feature type="domain" description="HTH araC/xylS-type" evidence="4">
    <location>
        <begin position="179"/>
        <end position="277"/>
    </location>
</feature>
<name>A0ABY4I513_CHIFI</name>
<evidence type="ECO:0000313" key="6">
    <source>
        <dbReference type="Proteomes" id="UP000830198"/>
    </source>
</evidence>
<dbReference type="PANTHER" id="PTHR43280">
    <property type="entry name" value="ARAC-FAMILY TRANSCRIPTIONAL REGULATOR"/>
    <property type="match status" value="1"/>
</dbReference>
<reference evidence="5 6" key="1">
    <citation type="submission" date="2022-04" db="EMBL/GenBank/DDBJ databases">
        <title>The arsenic-methylating capacity of Chitinophaga filiformis YT5 during chitin decomposition.</title>
        <authorList>
            <person name="Chen G."/>
            <person name="Liang Y."/>
        </authorList>
    </citation>
    <scope>NUCLEOTIDE SEQUENCE [LARGE SCALE GENOMIC DNA]</scope>
    <source>
        <strain evidence="5 6">YT5</strain>
    </source>
</reference>
<dbReference type="PANTHER" id="PTHR43280:SF32">
    <property type="entry name" value="TRANSCRIPTIONAL REGULATORY PROTEIN"/>
    <property type="match status" value="1"/>
</dbReference>
<proteinExistence type="predicted"/>
<evidence type="ECO:0000313" key="5">
    <source>
        <dbReference type="EMBL" id="UPK69836.1"/>
    </source>
</evidence>
<protein>
    <submittedName>
        <fullName evidence="5">Helix-turn-helix domain-containing protein</fullName>
    </submittedName>
</protein>
<dbReference type="InterPro" id="IPR018060">
    <property type="entry name" value="HTH_AraC"/>
</dbReference>
<dbReference type="PROSITE" id="PS01124">
    <property type="entry name" value="HTH_ARAC_FAMILY_2"/>
    <property type="match status" value="1"/>
</dbReference>
<dbReference type="InterPro" id="IPR009057">
    <property type="entry name" value="Homeodomain-like_sf"/>
</dbReference>
<keyword evidence="2" id="KW-0238">DNA-binding</keyword>
<sequence>MKFSHTDKRSGGVIYFLENEVFSGRRTEATADRLFTIALNSGPAQQVYIDNIEYTFPSGCLLPLFSNQSFIFEEPRQITAWQYNRDFYCIVDHDNEVSCAGFLFFGSYGQLFIKLDKFNQGKLEILKSIFIEEFEMDDSTKSEMLKMLLKRLIIIGTRLAKEQYVKEQPVESDKFDIVRKYNLLVDRNFKTQHQVQFYANELGKSPKTLSNLFARYHHKLPLQIIHDRIIDEAKRLFYYTDRSAKEIAYELGFDDAAHFSRFFKKITGQNISGYKKARLRYSEANALSFPQEPGHPASFL</sequence>
<accession>A0ABY4I513</accession>
<evidence type="ECO:0000256" key="2">
    <source>
        <dbReference type="ARBA" id="ARBA00023125"/>
    </source>
</evidence>
<gene>
    <name evidence="5" type="ORF">MYF79_00850</name>
</gene>
<dbReference type="Gene3D" id="1.10.10.60">
    <property type="entry name" value="Homeodomain-like"/>
    <property type="match status" value="1"/>
</dbReference>
<evidence type="ECO:0000256" key="3">
    <source>
        <dbReference type="ARBA" id="ARBA00023163"/>
    </source>
</evidence>
<evidence type="ECO:0000259" key="4">
    <source>
        <dbReference type="PROSITE" id="PS01124"/>
    </source>
</evidence>
<dbReference type="Proteomes" id="UP000830198">
    <property type="component" value="Chromosome"/>
</dbReference>
<keyword evidence="6" id="KW-1185">Reference proteome</keyword>
<dbReference type="EMBL" id="CP095855">
    <property type="protein sequence ID" value="UPK69836.1"/>
    <property type="molecule type" value="Genomic_DNA"/>
</dbReference>
<dbReference type="Pfam" id="PF12833">
    <property type="entry name" value="HTH_18"/>
    <property type="match status" value="1"/>
</dbReference>
<dbReference type="SMART" id="SM00342">
    <property type="entry name" value="HTH_ARAC"/>
    <property type="match status" value="1"/>
</dbReference>
<dbReference type="SUPFAM" id="SSF46689">
    <property type="entry name" value="Homeodomain-like"/>
    <property type="match status" value="1"/>
</dbReference>
<keyword evidence="1" id="KW-0805">Transcription regulation</keyword>